<dbReference type="HAMAP" id="MF_00724">
    <property type="entry name" value="FliE"/>
    <property type="match status" value="1"/>
</dbReference>
<comment type="subcellular location">
    <subcellularLocation>
        <location evidence="1 4">Bacterial flagellum basal body</location>
    </subcellularLocation>
</comment>
<evidence type="ECO:0000256" key="5">
    <source>
        <dbReference type="SAM" id="MobiDB-lite"/>
    </source>
</evidence>
<keyword evidence="3 4" id="KW-0975">Bacterial flagellum</keyword>
<dbReference type="GO" id="GO:0009425">
    <property type="term" value="C:bacterial-type flagellum basal body"/>
    <property type="evidence" value="ECO:0007669"/>
    <property type="project" value="UniProtKB-SubCell"/>
</dbReference>
<keyword evidence="6" id="KW-0966">Cell projection</keyword>
<dbReference type="GO" id="GO:0071973">
    <property type="term" value="P:bacterial-type flagellum-dependent cell motility"/>
    <property type="evidence" value="ECO:0007669"/>
    <property type="project" value="InterPro"/>
</dbReference>
<dbReference type="RefSeq" id="WP_183968023.1">
    <property type="nucleotide sequence ID" value="NZ_BAABBZ010000058.1"/>
</dbReference>
<keyword evidence="6" id="KW-0282">Flagellum</keyword>
<evidence type="ECO:0000256" key="3">
    <source>
        <dbReference type="ARBA" id="ARBA00023143"/>
    </source>
</evidence>
<comment type="similarity">
    <text evidence="2 4">Belongs to the FliE family.</text>
</comment>
<sequence>MATDPTSLLSVNAASGAYRASRDMTARNAAPAGQETARPSFGDMVSKAGADALQTVREAEATAQTGLRGNADTQTVVEATLELDTTVKTAVAVRDRLVEAYQEIIRMPI</sequence>
<dbReference type="GO" id="GO:0005198">
    <property type="term" value="F:structural molecule activity"/>
    <property type="evidence" value="ECO:0007669"/>
    <property type="project" value="InterPro"/>
</dbReference>
<comment type="caution">
    <text evidence="6">The sequence shown here is derived from an EMBL/GenBank/DDBJ whole genome shotgun (WGS) entry which is preliminary data.</text>
</comment>
<protein>
    <recommendedName>
        <fullName evidence="4">Flagellar hook-basal body complex protein FliE</fullName>
    </recommendedName>
</protein>
<feature type="region of interest" description="Disordered" evidence="5">
    <location>
        <begin position="23"/>
        <end position="43"/>
    </location>
</feature>
<dbReference type="PANTHER" id="PTHR34653">
    <property type="match status" value="1"/>
</dbReference>
<keyword evidence="7" id="KW-1185">Reference proteome</keyword>
<dbReference type="PANTHER" id="PTHR34653:SF1">
    <property type="entry name" value="FLAGELLAR HOOK-BASAL BODY COMPLEX PROTEIN FLIE"/>
    <property type="match status" value="1"/>
</dbReference>
<dbReference type="Proteomes" id="UP000541426">
    <property type="component" value="Unassembled WGS sequence"/>
</dbReference>
<reference evidence="6 7" key="1">
    <citation type="submission" date="2020-08" db="EMBL/GenBank/DDBJ databases">
        <title>Genomic Encyclopedia of Type Strains, Phase IV (KMG-IV): sequencing the most valuable type-strain genomes for metagenomic binning, comparative biology and taxonomic classification.</title>
        <authorList>
            <person name="Goeker M."/>
        </authorList>
    </citation>
    <scope>NUCLEOTIDE SEQUENCE [LARGE SCALE GENOMIC DNA]</scope>
    <source>
        <strain evidence="6 7">DSM 102235</strain>
    </source>
</reference>
<gene>
    <name evidence="4" type="primary">fliE</name>
    <name evidence="6" type="ORF">GGQ68_003458</name>
</gene>
<evidence type="ECO:0000313" key="7">
    <source>
        <dbReference type="Proteomes" id="UP000541426"/>
    </source>
</evidence>
<name>A0A7W6DQK1_9RHOB</name>
<dbReference type="EMBL" id="JACIEJ010000009">
    <property type="protein sequence ID" value="MBB3987112.1"/>
    <property type="molecule type" value="Genomic_DNA"/>
</dbReference>
<evidence type="ECO:0000256" key="1">
    <source>
        <dbReference type="ARBA" id="ARBA00004117"/>
    </source>
</evidence>
<dbReference type="InterPro" id="IPR001624">
    <property type="entry name" value="FliE"/>
</dbReference>
<evidence type="ECO:0000256" key="4">
    <source>
        <dbReference type="HAMAP-Rule" id="MF_00724"/>
    </source>
</evidence>
<dbReference type="Pfam" id="PF02049">
    <property type="entry name" value="FliE"/>
    <property type="match status" value="1"/>
</dbReference>
<organism evidence="6 7">
    <name type="scientific">Sagittula marina</name>
    <dbReference type="NCBI Taxonomy" id="943940"/>
    <lineage>
        <taxon>Bacteria</taxon>
        <taxon>Pseudomonadati</taxon>
        <taxon>Pseudomonadota</taxon>
        <taxon>Alphaproteobacteria</taxon>
        <taxon>Rhodobacterales</taxon>
        <taxon>Roseobacteraceae</taxon>
        <taxon>Sagittula</taxon>
    </lineage>
</organism>
<accession>A0A7W6DQK1</accession>
<evidence type="ECO:0000256" key="2">
    <source>
        <dbReference type="ARBA" id="ARBA00009272"/>
    </source>
</evidence>
<evidence type="ECO:0000313" key="6">
    <source>
        <dbReference type="EMBL" id="MBB3987112.1"/>
    </source>
</evidence>
<dbReference type="AlphaFoldDB" id="A0A7W6DQK1"/>
<proteinExistence type="inferred from homology"/>
<keyword evidence="6" id="KW-0969">Cilium</keyword>
<dbReference type="GO" id="GO:0003774">
    <property type="term" value="F:cytoskeletal motor activity"/>
    <property type="evidence" value="ECO:0007669"/>
    <property type="project" value="InterPro"/>
</dbReference>